<evidence type="ECO:0000313" key="2">
    <source>
        <dbReference type="Proteomes" id="UP000678679"/>
    </source>
</evidence>
<organism evidence="1 2">
    <name type="scientific">Flammeovirga yaeyamensis</name>
    <dbReference type="NCBI Taxonomy" id="367791"/>
    <lineage>
        <taxon>Bacteria</taxon>
        <taxon>Pseudomonadati</taxon>
        <taxon>Bacteroidota</taxon>
        <taxon>Cytophagia</taxon>
        <taxon>Cytophagales</taxon>
        <taxon>Flammeovirgaceae</taxon>
        <taxon>Flammeovirga</taxon>
    </lineage>
</organism>
<evidence type="ECO:0000313" key="1">
    <source>
        <dbReference type="EMBL" id="QWG02001.1"/>
    </source>
</evidence>
<accession>A0AAX1N3T6</accession>
<name>A0AAX1N3T6_9BACT</name>
<dbReference type="InterPro" id="IPR025563">
    <property type="entry name" value="DUF4286"/>
</dbReference>
<gene>
    <name evidence="1" type="ORF">KMW28_20620</name>
</gene>
<keyword evidence="2" id="KW-1185">Reference proteome</keyword>
<reference evidence="1 2" key="1">
    <citation type="submission" date="2021-05" db="EMBL/GenBank/DDBJ databases">
        <title>Comparative genomic studies on the polysaccharide-degrading batcterial strains of the Flammeovirga genus.</title>
        <authorList>
            <person name="Zewei F."/>
            <person name="Zheng Z."/>
            <person name="Yu L."/>
            <person name="Ruyue G."/>
            <person name="Yanhong M."/>
            <person name="Yuanyuan C."/>
            <person name="Jingyan G."/>
            <person name="Wenjun H."/>
        </authorList>
    </citation>
    <scope>NUCLEOTIDE SEQUENCE [LARGE SCALE GENOMIC DNA]</scope>
    <source>
        <strain evidence="1 2">NBRC:100898</strain>
    </source>
</reference>
<proteinExistence type="predicted"/>
<sequence>MIIYNISFHVDDEVLQPWKEWMKSFFINEVMNTQCFTGYKLMKLLSEKAEQTGTNFALMLDVENLLKVDQFMRQFEGDLHTKLKAEFGEKVSQFRSVLREENI</sequence>
<protein>
    <submittedName>
        <fullName evidence="1">DUF4286 family protein</fullName>
    </submittedName>
</protein>
<dbReference type="AlphaFoldDB" id="A0AAX1N3T6"/>
<dbReference type="Pfam" id="PF14114">
    <property type="entry name" value="DUF4286"/>
    <property type="match status" value="1"/>
</dbReference>
<dbReference type="KEGG" id="fya:KMW28_20620"/>
<dbReference type="RefSeq" id="WP_066211301.1">
    <property type="nucleotide sequence ID" value="NZ_CP076132.1"/>
</dbReference>
<dbReference type="EMBL" id="CP076132">
    <property type="protein sequence ID" value="QWG02001.1"/>
    <property type="molecule type" value="Genomic_DNA"/>
</dbReference>
<dbReference type="Proteomes" id="UP000678679">
    <property type="component" value="Chromosome 1"/>
</dbReference>